<feature type="transmembrane region" description="Helical" evidence="1">
    <location>
        <begin position="169"/>
        <end position="189"/>
    </location>
</feature>
<evidence type="ECO:0000256" key="1">
    <source>
        <dbReference type="SAM" id="Phobius"/>
    </source>
</evidence>
<accession>A0AAD7CUP7</accession>
<dbReference type="EMBL" id="JARKIE010000227">
    <property type="protein sequence ID" value="KAJ7664097.1"/>
    <property type="molecule type" value="Genomic_DNA"/>
</dbReference>
<reference evidence="2" key="1">
    <citation type="submission" date="2023-03" db="EMBL/GenBank/DDBJ databases">
        <title>Massive genome expansion in bonnet fungi (Mycena s.s.) driven by repeated elements and novel gene families across ecological guilds.</title>
        <authorList>
            <consortium name="Lawrence Berkeley National Laboratory"/>
            <person name="Harder C.B."/>
            <person name="Miyauchi S."/>
            <person name="Viragh M."/>
            <person name="Kuo A."/>
            <person name="Thoen E."/>
            <person name="Andreopoulos B."/>
            <person name="Lu D."/>
            <person name="Skrede I."/>
            <person name="Drula E."/>
            <person name="Henrissat B."/>
            <person name="Morin E."/>
            <person name="Kohler A."/>
            <person name="Barry K."/>
            <person name="LaButti K."/>
            <person name="Morin E."/>
            <person name="Salamov A."/>
            <person name="Lipzen A."/>
            <person name="Mereny Z."/>
            <person name="Hegedus B."/>
            <person name="Baldrian P."/>
            <person name="Stursova M."/>
            <person name="Weitz H."/>
            <person name="Taylor A."/>
            <person name="Grigoriev I.V."/>
            <person name="Nagy L.G."/>
            <person name="Martin F."/>
            <person name="Kauserud H."/>
        </authorList>
    </citation>
    <scope>NUCLEOTIDE SEQUENCE</scope>
    <source>
        <strain evidence="2">CBHHK067</strain>
    </source>
</reference>
<feature type="transmembrane region" description="Helical" evidence="1">
    <location>
        <begin position="129"/>
        <end position="149"/>
    </location>
</feature>
<gene>
    <name evidence="2" type="ORF">B0H17DRAFT_1092308</name>
</gene>
<protein>
    <submittedName>
        <fullName evidence="2">Uncharacterized protein</fullName>
    </submittedName>
</protein>
<feature type="transmembrane region" description="Helical" evidence="1">
    <location>
        <begin position="12"/>
        <end position="34"/>
    </location>
</feature>
<comment type="caution">
    <text evidence="2">The sequence shown here is derived from an EMBL/GenBank/DDBJ whole genome shotgun (WGS) entry which is preliminary data.</text>
</comment>
<feature type="transmembrane region" description="Helical" evidence="1">
    <location>
        <begin position="201"/>
        <end position="226"/>
    </location>
</feature>
<feature type="transmembrane region" description="Helical" evidence="1">
    <location>
        <begin position="54"/>
        <end position="78"/>
    </location>
</feature>
<keyword evidence="3" id="KW-1185">Reference proteome</keyword>
<feature type="transmembrane region" description="Helical" evidence="1">
    <location>
        <begin position="98"/>
        <end position="117"/>
    </location>
</feature>
<keyword evidence="1" id="KW-0472">Membrane</keyword>
<keyword evidence="1" id="KW-0812">Transmembrane</keyword>
<evidence type="ECO:0000313" key="2">
    <source>
        <dbReference type="EMBL" id="KAJ7664097.1"/>
    </source>
</evidence>
<keyword evidence="1" id="KW-1133">Transmembrane helix</keyword>
<proteinExistence type="predicted"/>
<name>A0AAD7CUP7_MYCRO</name>
<sequence>MSAVPLLSANLAVAVLESFLYGIYLLLLLLALYLKAIRHHEPLTATPRWSSVVFGALLLFLLITAHWILNIVRLFMAFNDTGREPEAFYADLSHSTEVAKYAFFVASLSVADFFLIHRLWAVWEFRTRIIVFPSVTFVGFIAFGVGLTYQLSTYSSNDNIFQAAFRRWTTGICFFSLCTAAYTTGFVWYKLWTTSRVLKSLGISSLGSIIRIFIDSAALIAIWGTFHVVSYQCGSNLQFIAVDCTPPIVGISNLLIQIRLHWDLTKDQADSSSSITNPIRFTSDVESSRCDAELEGNLKDQGILTTGH</sequence>
<dbReference type="AlphaFoldDB" id="A0AAD7CUP7"/>
<evidence type="ECO:0000313" key="3">
    <source>
        <dbReference type="Proteomes" id="UP001221757"/>
    </source>
</evidence>
<dbReference type="Proteomes" id="UP001221757">
    <property type="component" value="Unassembled WGS sequence"/>
</dbReference>
<organism evidence="2 3">
    <name type="scientific">Mycena rosella</name>
    <name type="common">Pink bonnet</name>
    <name type="synonym">Agaricus rosellus</name>
    <dbReference type="NCBI Taxonomy" id="1033263"/>
    <lineage>
        <taxon>Eukaryota</taxon>
        <taxon>Fungi</taxon>
        <taxon>Dikarya</taxon>
        <taxon>Basidiomycota</taxon>
        <taxon>Agaricomycotina</taxon>
        <taxon>Agaricomycetes</taxon>
        <taxon>Agaricomycetidae</taxon>
        <taxon>Agaricales</taxon>
        <taxon>Marasmiineae</taxon>
        <taxon>Mycenaceae</taxon>
        <taxon>Mycena</taxon>
    </lineage>
</organism>